<keyword evidence="2 7" id="KW-0813">Transport</keyword>
<dbReference type="InterPro" id="IPR023997">
    <property type="entry name" value="TonB-dep_OMP_SusC/RagA_CS"/>
</dbReference>
<evidence type="ECO:0000256" key="3">
    <source>
        <dbReference type="ARBA" id="ARBA00022452"/>
    </source>
</evidence>
<dbReference type="SUPFAM" id="SSF56935">
    <property type="entry name" value="Porins"/>
    <property type="match status" value="1"/>
</dbReference>
<comment type="subcellular location">
    <subcellularLocation>
        <location evidence="1 7">Cell outer membrane</location>
        <topology evidence="1 7">Multi-pass membrane protein</topology>
    </subcellularLocation>
</comment>
<feature type="chain" id="PRO_5033361286" evidence="8">
    <location>
        <begin position="23"/>
        <end position="974"/>
    </location>
</feature>
<keyword evidence="3 7" id="KW-1134">Transmembrane beta strand</keyword>
<keyword evidence="5 7" id="KW-0472">Membrane</keyword>
<dbReference type="InterPro" id="IPR012910">
    <property type="entry name" value="Plug_dom"/>
</dbReference>
<dbReference type="EMBL" id="CP033928">
    <property type="protein sequence ID" value="AZA61524.1"/>
    <property type="molecule type" value="Genomic_DNA"/>
</dbReference>
<evidence type="ECO:0000313" key="11">
    <source>
        <dbReference type="EMBL" id="SUX46913.1"/>
    </source>
</evidence>
<evidence type="ECO:0000256" key="1">
    <source>
        <dbReference type="ARBA" id="ARBA00004571"/>
    </source>
</evidence>
<dbReference type="RefSeq" id="WP_115620486.1">
    <property type="nucleotide sequence ID" value="NZ_CP033928.1"/>
</dbReference>
<evidence type="ECO:0000313" key="12">
    <source>
        <dbReference type="Proteomes" id="UP000254282"/>
    </source>
</evidence>
<evidence type="ECO:0000256" key="2">
    <source>
        <dbReference type="ARBA" id="ARBA00022448"/>
    </source>
</evidence>
<evidence type="ECO:0000259" key="9">
    <source>
        <dbReference type="Pfam" id="PF07715"/>
    </source>
</evidence>
<evidence type="ECO:0000313" key="10">
    <source>
        <dbReference type="EMBL" id="AZA61524.1"/>
    </source>
</evidence>
<name>A0A381FK99_9FLAO</name>
<organism evidence="11 12">
    <name type="scientific">Chryseobacterium indoltheticum</name>
    <dbReference type="NCBI Taxonomy" id="254"/>
    <lineage>
        <taxon>Bacteria</taxon>
        <taxon>Pseudomonadati</taxon>
        <taxon>Bacteroidota</taxon>
        <taxon>Flavobacteriia</taxon>
        <taxon>Flavobacteriales</taxon>
        <taxon>Weeksellaceae</taxon>
        <taxon>Chryseobacterium group</taxon>
        <taxon>Chryseobacterium</taxon>
    </lineage>
</organism>
<dbReference type="GO" id="GO:0009279">
    <property type="term" value="C:cell outer membrane"/>
    <property type="evidence" value="ECO:0007669"/>
    <property type="project" value="UniProtKB-SubCell"/>
</dbReference>
<gene>
    <name evidence="10" type="ORF">EG340_10955</name>
    <name evidence="11" type="ORF">NCTC13532_02473</name>
</gene>
<dbReference type="NCBIfam" id="TIGR04056">
    <property type="entry name" value="OMP_RagA_SusC"/>
    <property type="match status" value="1"/>
</dbReference>
<keyword evidence="8" id="KW-0732">Signal</keyword>
<reference evidence="10 13" key="2">
    <citation type="submission" date="2018-11" db="EMBL/GenBank/DDBJ databases">
        <title>Proposal to divide the Flavobacteriaceae and reorganize its genera based on Amino Acid Identity values calculated from whole genome sequences.</title>
        <authorList>
            <person name="Nicholson A.C."/>
            <person name="Gulvik C.A."/>
            <person name="Whitney A.M."/>
            <person name="Humrighouse B.W."/>
            <person name="Bell M."/>
            <person name="Holmes B."/>
            <person name="Steigerwalt A."/>
            <person name="Villarma A."/>
            <person name="Sheth M."/>
            <person name="Batra D."/>
            <person name="Pryor J."/>
            <person name="Bernardet J.-F."/>
            <person name="Hugo C."/>
            <person name="Kampfer P."/>
            <person name="Newman J."/>
            <person name="Mcquiston J.R."/>
        </authorList>
    </citation>
    <scope>NUCLEOTIDE SEQUENCE [LARGE SCALE GENOMIC DNA]</scope>
    <source>
        <strain evidence="10 13">G0211</strain>
    </source>
</reference>
<evidence type="ECO:0000256" key="6">
    <source>
        <dbReference type="ARBA" id="ARBA00023237"/>
    </source>
</evidence>
<dbReference type="InterPro" id="IPR023996">
    <property type="entry name" value="TonB-dep_OMP_SusC/RagA"/>
</dbReference>
<dbReference type="Pfam" id="PF07715">
    <property type="entry name" value="Plug"/>
    <property type="match status" value="1"/>
</dbReference>
<evidence type="ECO:0000313" key="13">
    <source>
        <dbReference type="Proteomes" id="UP000269076"/>
    </source>
</evidence>
<feature type="domain" description="TonB-dependent receptor plug" evidence="9">
    <location>
        <begin position="52"/>
        <end position="159"/>
    </location>
</feature>
<dbReference type="Gene3D" id="2.40.170.20">
    <property type="entry name" value="TonB-dependent receptor, beta-barrel domain"/>
    <property type="match status" value="1"/>
</dbReference>
<feature type="signal peptide" evidence="8">
    <location>
        <begin position="1"/>
        <end position="22"/>
    </location>
</feature>
<comment type="similarity">
    <text evidence="7">Belongs to the TonB-dependent receptor family.</text>
</comment>
<dbReference type="Proteomes" id="UP000254282">
    <property type="component" value="Unassembled WGS sequence"/>
</dbReference>
<protein>
    <submittedName>
        <fullName evidence="10">SusC/RagA family TonB-linked outer membrane protein</fullName>
    </submittedName>
    <submittedName>
        <fullName evidence="11">TonB-linked outer membrane protein, SusC/RagA family</fullName>
    </submittedName>
</protein>
<evidence type="ECO:0000256" key="7">
    <source>
        <dbReference type="PROSITE-ProRule" id="PRU01360"/>
    </source>
</evidence>
<proteinExistence type="inferred from homology"/>
<dbReference type="AlphaFoldDB" id="A0A381FK99"/>
<dbReference type="PROSITE" id="PS52016">
    <property type="entry name" value="TONB_DEPENDENT_REC_3"/>
    <property type="match status" value="1"/>
</dbReference>
<reference evidence="11 12" key="1">
    <citation type="submission" date="2018-06" db="EMBL/GenBank/DDBJ databases">
        <authorList>
            <consortium name="Pathogen Informatics"/>
            <person name="Doyle S."/>
        </authorList>
    </citation>
    <scope>NUCLEOTIDE SEQUENCE [LARGE SCALE GENOMIC DNA]</scope>
    <source>
        <strain evidence="11 12">NCTC13532</strain>
    </source>
</reference>
<sequence>MNVKLRVLTAGVLFFTGQAMFAQDTTRSTKEKESAIEEVVVLGYNKTQTKPKDVTASTTVTAEKLQNRPNVSFLNSLQGEAPGLTINSGSGSPGSAKIDVIIRGVSSISASSDPLYVIDGMISNTTQFRNLNSNDIESVSILKDAAATSIYGNRGGNGVIVIRTKQGKYGANRFNLTYTGTTGLGILPRTDYNMANAKELLTIQSRAGLGLGAGMTDDEIAAYNGPDTDWHKELFRTGTTQTHDLGMMFGGQNVNNYTSIGYMEQVGTIPTTDFKRFTLRNNLNGRSSNGRFTYNANIGLGYSKRGQLDEETNSGITSNVVQNPLLVGITALPTTAANQYSSGQALFNAIGGATTGNNVLILEDILRGALPNRLNETSVVTNFAASYKLTDDLTVSNKSGIDYKYSERTFARSPGSYLALIVASQSGNAVNPNPFGGSESILKQNDFTFNSVTSVAYHKVIGDKHTIDAGAYLDYMKSHFNSSSFTQNGLYPLTWSFGSGQGYVPPAYYPNPNANLNPNLPPIVYYVPTIGALKTTAGTLAYFATVDYDYDSKYGVSGVIRRDGSYRFTGDNQWATFWSAAARWNIDKESFMEGSTFEMLKLRASYGTNGNQNIVAAAYGANPLLPAANVVRPFITQSNGYNGLGGALYPSGLQNPNIQWEVIAQGNVGLDFRMLNRKLEGSFDVYDKTTDKLFNTLPISNINGQPTIRYNNGKLQNRGVEALLRYNIITKDDVRLSVYANTAYNKSKFLELRQDDSAGDARNVTGGLLSEWYLIRYVGVNKDNGNMLFLDKDGNVTENPNTVTDQVKTNKSFLPKWSGGFGLNAEYKGFFLDAHFSYQADVWKWDNQLTYIYDNSSAGNYNLSSDLLNAWTPTNTNTNIPSFNASNKNAADYSDRYLKDASFIRLKTFTIGYNLSKSLLGDNNVIKNAKLFITGENLLTFTKWRGYDPEPTFQYSSSVYPNLKTVSLGATLDF</sequence>
<dbReference type="Gene3D" id="2.170.130.10">
    <property type="entry name" value="TonB-dependent receptor, plug domain"/>
    <property type="match status" value="1"/>
</dbReference>
<keyword evidence="4 7" id="KW-0812">Transmembrane</keyword>
<dbReference type="InterPro" id="IPR039426">
    <property type="entry name" value="TonB-dep_rcpt-like"/>
</dbReference>
<evidence type="ECO:0000256" key="4">
    <source>
        <dbReference type="ARBA" id="ARBA00022692"/>
    </source>
</evidence>
<dbReference type="InterPro" id="IPR036942">
    <property type="entry name" value="Beta-barrel_TonB_sf"/>
</dbReference>
<evidence type="ECO:0000256" key="8">
    <source>
        <dbReference type="SAM" id="SignalP"/>
    </source>
</evidence>
<dbReference type="NCBIfam" id="TIGR04057">
    <property type="entry name" value="SusC_RagA_signa"/>
    <property type="match status" value="1"/>
</dbReference>
<dbReference type="EMBL" id="UFVR01000004">
    <property type="protein sequence ID" value="SUX46913.1"/>
    <property type="molecule type" value="Genomic_DNA"/>
</dbReference>
<evidence type="ECO:0000256" key="5">
    <source>
        <dbReference type="ARBA" id="ARBA00023136"/>
    </source>
</evidence>
<dbReference type="InterPro" id="IPR037066">
    <property type="entry name" value="Plug_dom_sf"/>
</dbReference>
<keyword evidence="6 7" id="KW-0998">Cell outer membrane</keyword>
<accession>A0A381FK99</accession>
<dbReference type="Proteomes" id="UP000269076">
    <property type="component" value="Chromosome"/>
</dbReference>